<evidence type="ECO:0000313" key="6">
    <source>
        <dbReference type="Proteomes" id="UP001440612"/>
    </source>
</evidence>
<evidence type="ECO:0000256" key="1">
    <source>
        <dbReference type="ARBA" id="ARBA00022741"/>
    </source>
</evidence>
<evidence type="ECO:0000256" key="2">
    <source>
        <dbReference type="ARBA" id="ARBA00022801"/>
    </source>
</evidence>
<sequence length="339" mass="35499">MPFLNIHSAGPGLTVQDLGRPGWKAQGLSTGGAADRLALFEASAILGGAPDQAVIEMMGFGGSFSCDAPTRFTLTGAQMQADIDGVRLTPYKTQILRPGEKLTIGGAKSGVYGYLALAGGITTPPILQSRATHLTAGIGKRLESGDRLPFATDPDLLSPPCKLTPQDRFGGGQIRVMPGPQTGFFATDTLADFTQTDFTRSARGNRQGIRLDYDGNGFPISGGLSIVSDLIVPGDIQMTGDGIPYVLLAECQTIGGYPRIGSVIPADLPTIAQAGPGAALQFTFLSVEEADVTAQSDHVLLAQLRSNCVPMIRDPHDIGDLLSYQLISGVTSGDDLERP</sequence>
<dbReference type="SMART" id="SM00797">
    <property type="entry name" value="AHS2"/>
    <property type="match status" value="1"/>
</dbReference>
<dbReference type="InterPro" id="IPR029000">
    <property type="entry name" value="Cyclophilin-like_dom_sf"/>
</dbReference>
<evidence type="ECO:0000259" key="4">
    <source>
        <dbReference type="SMART" id="SM00797"/>
    </source>
</evidence>
<keyword evidence="2" id="KW-0378">Hydrolase</keyword>
<feature type="domain" description="Carboxyltransferase" evidence="4">
    <location>
        <begin position="25"/>
        <end position="300"/>
    </location>
</feature>
<reference evidence="6" key="1">
    <citation type="submission" date="2024-04" db="EMBL/GenBank/DDBJ databases">
        <title>Phylogenomic analyses of a clade within the roseobacter group suggest taxonomic reassignments of species of the genera Aestuariivita, Citreicella, Loktanella, Nautella, Pelagibaca, Ruegeria, Thalassobius, Thiobacimonas and Tropicibacter, and the proposal o.</title>
        <authorList>
            <person name="Jeon C.O."/>
        </authorList>
    </citation>
    <scope>NUCLEOTIDE SEQUENCE [LARGE SCALE GENOMIC DNA]</scope>
    <source>
        <strain evidence="6">BS5-3</strain>
    </source>
</reference>
<keyword evidence="1" id="KW-0547">Nucleotide-binding</keyword>
<organism evidence="5 6">
    <name type="scientific">Yoonia phaeophyticola</name>
    <dbReference type="NCBI Taxonomy" id="3137369"/>
    <lineage>
        <taxon>Bacteria</taxon>
        <taxon>Pseudomonadati</taxon>
        <taxon>Pseudomonadota</taxon>
        <taxon>Alphaproteobacteria</taxon>
        <taxon>Rhodobacterales</taxon>
        <taxon>Paracoccaceae</taxon>
        <taxon>Yoonia</taxon>
    </lineage>
</organism>
<protein>
    <submittedName>
        <fullName evidence="5">Biotin-dependent carboxyltransferase family protein</fullName>
    </submittedName>
</protein>
<dbReference type="Gene3D" id="2.40.100.10">
    <property type="entry name" value="Cyclophilin-like"/>
    <property type="match status" value="1"/>
</dbReference>
<gene>
    <name evidence="5" type="ORF">AABB29_20540</name>
</gene>
<keyword evidence="6" id="KW-1185">Reference proteome</keyword>
<proteinExistence type="predicted"/>
<dbReference type="PANTHER" id="PTHR43309:SF5">
    <property type="entry name" value="5-OXOPROLINASE SUBUNIT C"/>
    <property type="match status" value="1"/>
</dbReference>
<keyword evidence="3" id="KW-0067">ATP-binding</keyword>
<dbReference type="RefSeq" id="WP_373636791.1">
    <property type="nucleotide sequence ID" value="NZ_CP150951.2"/>
</dbReference>
<dbReference type="SUPFAM" id="SSF50891">
    <property type="entry name" value="Cyclophilin-like"/>
    <property type="match status" value="1"/>
</dbReference>
<dbReference type="Proteomes" id="UP001440612">
    <property type="component" value="Chromosome"/>
</dbReference>
<dbReference type="InterPro" id="IPR003778">
    <property type="entry name" value="CT_A_B"/>
</dbReference>
<name>A0ABZ3IEB2_9RHOB</name>
<accession>A0ABZ3IEB2</accession>
<evidence type="ECO:0000313" key="5">
    <source>
        <dbReference type="EMBL" id="XFO63050.1"/>
    </source>
</evidence>
<dbReference type="Pfam" id="PF02626">
    <property type="entry name" value="CT_A_B"/>
    <property type="match status" value="1"/>
</dbReference>
<dbReference type="InterPro" id="IPR052708">
    <property type="entry name" value="PxpC"/>
</dbReference>
<dbReference type="EMBL" id="CP150951">
    <property type="protein sequence ID" value="XFO63050.1"/>
    <property type="molecule type" value="Genomic_DNA"/>
</dbReference>
<dbReference type="PANTHER" id="PTHR43309">
    <property type="entry name" value="5-OXOPROLINASE SUBUNIT C"/>
    <property type="match status" value="1"/>
</dbReference>
<evidence type="ECO:0000256" key="3">
    <source>
        <dbReference type="ARBA" id="ARBA00022840"/>
    </source>
</evidence>